<dbReference type="EMBL" id="CADCVD010000090">
    <property type="protein sequence ID" value="CAA9447067.1"/>
    <property type="molecule type" value="Genomic_DNA"/>
</dbReference>
<dbReference type="Gene3D" id="3.40.33.10">
    <property type="entry name" value="CAP"/>
    <property type="match status" value="1"/>
</dbReference>
<dbReference type="InterPro" id="IPR014044">
    <property type="entry name" value="CAP_dom"/>
</dbReference>
<proteinExistence type="predicted"/>
<feature type="compositionally biased region" description="Basic and acidic residues" evidence="1">
    <location>
        <begin position="186"/>
        <end position="227"/>
    </location>
</feature>
<evidence type="ECO:0000259" key="2">
    <source>
        <dbReference type="Pfam" id="PF00188"/>
    </source>
</evidence>
<sequence>MFSSARKGMSMSRSGRQSFLRLAVAVIALAFSMSILAGSARAQSSYDGEELEFLRVINEYRENNGLPALILSDALSVASERHDEDMASYNFFAHETLGSSYFPINSEPWDRMALSGYDYPDSYRAENLAAGYETAEEAFEAWRTSPGHNVNMLDAKQRVIGVARIQEPDSYYGWYWTTDFGSELDPTSHARGEAPSEQRSSRNEEDQRKQPERDRQGSGRTEGDGNKDGAGVENGSMDKDGVWEQKTTREGYDLTGEGVARLGGYDGAKDELLQRVRIKRGQKLTYRVRVETKETEHPADGLVIRLTDGAGRHLVTLKSRTDADARRSSDGDGWIEESVDLSRFAGRTVKLAFLAKTDEARPTTFYVDDVALK</sequence>
<name>A0A6J4QNE8_9ACTN</name>
<evidence type="ECO:0000313" key="3">
    <source>
        <dbReference type="EMBL" id="CAA9447067.1"/>
    </source>
</evidence>
<protein>
    <recommendedName>
        <fullName evidence="2">SCP domain-containing protein</fullName>
    </recommendedName>
</protein>
<gene>
    <name evidence="3" type="ORF">AVDCRST_MAG37-1938</name>
</gene>
<reference evidence="3" key="1">
    <citation type="submission" date="2020-02" db="EMBL/GenBank/DDBJ databases">
        <authorList>
            <person name="Meier V. D."/>
        </authorList>
    </citation>
    <scope>NUCLEOTIDE SEQUENCE</scope>
    <source>
        <strain evidence="3">AVDCRST_MAG37</strain>
    </source>
</reference>
<dbReference type="PANTHER" id="PTHR31157">
    <property type="entry name" value="SCP DOMAIN-CONTAINING PROTEIN"/>
    <property type="match status" value="1"/>
</dbReference>
<dbReference type="AlphaFoldDB" id="A0A6J4QNE8"/>
<feature type="domain" description="SCP" evidence="2">
    <location>
        <begin position="54"/>
        <end position="180"/>
    </location>
</feature>
<evidence type="ECO:0000256" key="1">
    <source>
        <dbReference type="SAM" id="MobiDB-lite"/>
    </source>
</evidence>
<dbReference type="Pfam" id="PF20773">
    <property type="entry name" value="InhA-like_MAM"/>
    <property type="match status" value="1"/>
</dbReference>
<accession>A0A6J4QNE8</accession>
<dbReference type="SUPFAM" id="SSF55797">
    <property type="entry name" value="PR-1-like"/>
    <property type="match status" value="1"/>
</dbReference>
<feature type="region of interest" description="Disordered" evidence="1">
    <location>
        <begin position="185"/>
        <end position="249"/>
    </location>
</feature>
<dbReference type="Pfam" id="PF00188">
    <property type="entry name" value="CAP"/>
    <property type="match status" value="1"/>
</dbReference>
<feature type="compositionally biased region" description="Basic and acidic residues" evidence="1">
    <location>
        <begin position="236"/>
        <end position="249"/>
    </location>
</feature>
<dbReference type="PANTHER" id="PTHR31157:SF1">
    <property type="entry name" value="SCP DOMAIN-CONTAINING PROTEIN"/>
    <property type="match status" value="1"/>
</dbReference>
<organism evidence="3">
    <name type="scientific">uncultured Rubrobacteraceae bacterium</name>
    <dbReference type="NCBI Taxonomy" id="349277"/>
    <lineage>
        <taxon>Bacteria</taxon>
        <taxon>Bacillati</taxon>
        <taxon>Actinomycetota</taxon>
        <taxon>Rubrobacteria</taxon>
        <taxon>Rubrobacterales</taxon>
        <taxon>Rubrobacteraceae</taxon>
        <taxon>environmental samples</taxon>
    </lineage>
</organism>
<dbReference type="CDD" id="cd05379">
    <property type="entry name" value="CAP_bacterial"/>
    <property type="match status" value="1"/>
</dbReference>
<dbReference type="InterPro" id="IPR035940">
    <property type="entry name" value="CAP_sf"/>
</dbReference>